<evidence type="ECO:0000313" key="1">
    <source>
        <dbReference type="EMBL" id="RFA35156.1"/>
    </source>
</evidence>
<dbReference type="RefSeq" id="WP_116304232.1">
    <property type="nucleotide sequence ID" value="NZ_NFZV01000047.1"/>
</dbReference>
<name>A0A3E0WT58_9GAMM</name>
<gene>
    <name evidence="1" type="ORF">CAL65_13715</name>
</gene>
<organism evidence="1 2">
    <name type="scientific">Alkalilimnicola ehrlichii</name>
    <dbReference type="NCBI Taxonomy" id="351052"/>
    <lineage>
        <taxon>Bacteria</taxon>
        <taxon>Pseudomonadati</taxon>
        <taxon>Pseudomonadota</taxon>
        <taxon>Gammaproteobacteria</taxon>
        <taxon>Chromatiales</taxon>
        <taxon>Ectothiorhodospiraceae</taxon>
        <taxon>Alkalilimnicola</taxon>
    </lineage>
</organism>
<reference evidence="2" key="1">
    <citation type="submission" date="2017-05" db="EMBL/GenBank/DDBJ databases">
        <authorList>
            <person name="Sharma S."/>
            <person name="Sidhu C."/>
            <person name="Pinnaka A.K."/>
        </authorList>
    </citation>
    <scope>NUCLEOTIDE SEQUENCE [LARGE SCALE GENOMIC DNA]</scope>
    <source>
        <strain evidence="2">AK93</strain>
    </source>
</reference>
<keyword evidence="2" id="KW-1185">Reference proteome</keyword>
<protein>
    <submittedName>
        <fullName evidence="1">Uncharacterized protein</fullName>
    </submittedName>
</protein>
<accession>A0A3E0WT58</accession>
<dbReference type="EMBL" id="NFZW01000013">
    <property type="protein sequence ID" value="RFA35156.1"/>
    <property type="molecule type" value="Genomic_DNA"/>
</dbReference>
<evidence type="ECO:0000313" key="2">
    <source>
        <dbReference type="Proteomes" id="UP000256763"/>
    </source>
</evidence>
<proteinExistence type="predicted"/>
<sequence>MLKPIIKLETNEYAAGQVDEIKLIIGDLHFRKQITCERDLALADRLAAEFGTEVLDCRRGRE</sequence>
<comment type="caution">
    <text evidence="1">The sequence shown here is derived from an EMBL/GenBank/DDBJ whole genome shotgun (WGS) entry which is preliminary data.</text>
</comment>
<dbReference type="Proteomes" id="UP000256763">
    <property type="component" value="Unassembled WGS sequence"/>
</dbReference>
<dbReference type="AlphaFoldDB" id="A0A3E0WT58"/>